<dbReference type="EMBL" id="OZ037947">
    <property type="protein sequence ID" value="CAL1707389.1"/>
    <property type="molecule type" value="Genomic_DNA"/>
</dbReference>
<feature type="transmembrane region" description="Helical" evidence="1">
    <location>
        <begin position="89"/>
        <end position="121"/>
    </location>
</feature>
<evidence type="ECO:0000313" key="2">
    <source>
        <dbReference type="EMBL" id="CAL1707389.1"/>
    </source>
</evidence>
<reference evidence="3" key="1">
    <citation type="submission" date="2024-04" db="EMBL/GenBank/DDBJ databases">
        <authorList>
            <person name="Shaw F."/>
            <person name="Minotto A."/>
        </authorList>
    </citation>
    <scope>NUCLEOTIDE SEQUENCE [LARGE SCALE GENOMIC DNA]</scope>
</reference>
<evidence type="ECO:0000313" key="3">
    <source>
        <dbReference type="Proteomes" id="UP001497453"/>
    </source>
</evidence>
<gene>
    <name evidence="2" type="ORF">GFSPODELE1_LOCUS6342</name>
</gene>
<keyword evidence="1" id="KW-1133">Transmembrane helix</keyword>
<keyword evidence="1" id="KW-0472">Membrane</keyword>
<dbReference type="Proteomes" id="UP001497453">
    <property type="component" value="Chromosome 4"/>
</dbReference>
<name>A0ABP1DJJ3_9APHY</name>
<keyword evidence="1" id="KW-0812">Transmembrane</keyword>
<accession>A0ABP1DJJ3</accession>
<proteinExistence type="predicted"/>
<evidence type="ECO:0008006" key="4">
    <source>
        <dbReference type="Google" id="ProtNLM"/>
    </source>
</evidence>
<organism evidence="2 3">
    <name type="scientific">Somion occarium</name>
    <dbReference type="NCBI Taxonomy" id="3059160"/>
    <lineage>
        <taxon>Eukaryota</taxon>
        <taxon>Fungi</taxon>
        <taxon>Dikarya</taxon>
        <taxon>Basidiomycota</taxon>
        <taxon>Agaricomycotina</taxon>
        <taxon>Agaricomycetes</taxon>
        <taxon>Polyporales</taxon>
        <taxon>Cerrenaceae</taxon>
        <taxon>Somion</taxon>
    </lineage>
</organism>
<sequence length="456" mass="49814">MAGGLTNGAKRTFGFWSMVGGVMIALKLKDRLDEYNKLPTEDAQGRVALRSSIDDSETTPFRDGDLETASTLDTEIPGAKQKRKRSRECCVCCGLKSVVICGLFWKAFGIVCLIFIAWYAVKLAMWAATPSPTGLEGMPEYSTSLGCEKGKYFFEDQQQVSYNVGINVGKADHSIDVRGGAVGTLVIAQGEAGSTNVKYEMTLRSDKQDLASKFSVTHPSMEEIEEGSSHSRLLLTTPGVIVESCMRYDIKLFVPPQLKRLHIQTHATTHIKFDDNGNIDLDRLFITMYTSNPGNLLLPNANINAKASTFELTQGWLVGQTNLLERTVVLTQRGNAVTNLHVHPVPSLEDTPAVALLETTTGAGRTDIFYENDSGSPHRPIQSTHRSSRNGDLYLTYKQAEFNGKVKLDAKSYSATGLRGGLDGRTNGTELPWVGNPDGGDSLTVSSPRGWVGLYF</sequence>
<keyword evidence="3" id="KW-1185">Reference proteome</keyword>
<evidence type="ECO:0000256" key="1">
    <source>
        <dbReference type="SAM" id="Phobius"/>
    </source>
</evidence>
<protein>
    <recommendedName>
        <fullName evidence="4">Adhesin domain-containing protein</fullName>
    </recommendedName>
</protein>